<gene>
    <name evidence="1" type="ORF">LEP1GSC081_0423</name>
</gene>
<name>A0A0E2B7Z9_9LEPT</name>
<evidence type="ECO:0000313" key="2">
    <source>
        <dbReference type="Proteomes" id="UP000006253"/>
    </source>
</evidence>
<dbReference type="Proteomes" id="UP000006253">
    <property type="component" value="Unassembled WGS sequence"/>
</dbReference>
<dbReference type="Gene3D" id="1.10.390.10">
    <property type="entry name" value="Neutral Protease Domain 2"/>
    <property type="match status" value="1"/>
</dbReference>
<dbReference type="AlphaFoldDB" id="A0A0E2B7Z9"/>
<evidence type="ECO:0008006" key="3">
    <source>
        <dbReference type="Google" id="ProtNLM"/>
    </source>
</evidence>
<evidence type="ECO:0000313" key="1">
    <source>
        <dbReference type="EMBL" id="EKO17469.1"/>
    </source>
</evidence>
<dbReference type="InterPro" id="IPR027268">
    <property type="entry name" value="Peptidase_M4/M1_CTD_sf"/>
</dbReference>
<dbReference type="EMBL" id="AHMY02000010">
    <property type="protein sequence ID" value="EKO17469.1"/>
    <property type="molecule type" value="Genomic_DNA"/>
</dbReference>
<sequence length="300" mass="34552">MKGIVRKFLFGILFLISFSLHSDKRAWIRRIPLSRGELVLEIQNHSQDKNWNEFAYHKTSDLFKALESYSGISFHEASASVFEGQKASEKYKVLVIVQDRILLNGTRVGGYNNISGDLGSVRGIFMEPNLSPVGYPALLFHELGHFYFSDLPWLSEGLVSFLPFVLYKERKINLTKEELISIAEEWNTEEGLQGQKDFPLDPDFRDKNPSATSTFYNKALKIQYILYKELGPAGYRDFVKKLVFENSPKTTKEVILKLKSIRDKNWTSLLKGWVTPGPYEVYTWKTFQKESILGTFVQLP</sequence>
<reference evidence="1 2" key="1">
    <citation type="submission" date="2012-10" db="EMBL/GenBank/DDBJ databases">
        <authorList>
            <person name="Harkins D.M."/>
            <person name="Durkin A.S."/>
            <person name="Brinkac L.M."/>
            <person name="Selengut J.D."/>
            <person name="Sanka R."/>
            <person name="DePew J."/>
            <person name="Purushe J."/>
            <person name="Peacock S.J."/>
            <person name="Thaipadungpanit J."/>
            <person name="Wuthiekanun V.W."/>
            <person name="Day N.P."/>
            <person name="Vinetz J.M."/>
            <person name="Sutton G.G."/>
            <person name="Nelson W.C."/>
            <person name="Fouts D.E."/>
        </authorList>
    </citation>
    <scope>NUCLEOTIDE SEQUENCE [LARGE SCALE GENOMIC DNA]</scope>
    <source>
        <strain evidence="1 2">H1</strain>
    </source>
</reference>
<organism evidence="1 2">
    <name type="scientific">Leptospira kirschneri str. H1</name>
    <dbReference type="NCBI Taxonomy" id="1049966"/>
    <lineage>
        <taxon>Bacteria</taxon>
        <taxon>Pseudomonadati</taxon>
        <taxon>Spirochaetota</taxon>
        <taxon>Spirochaetia</taxon>
        <taxon>Leptospirales</taxon>
        <taxon>Leptospiraceae</taxon>
        <taxon>Leptospira</taxon>
    </lineage>
</organism>
<accession>A0A0E2B7Z9</accession>
<proteinExistence type="predicted"/>
<dbReference type="SUPFAM" id="SSF55486">
    <property type="entry name" value="Metalloproteases ('zincins'), catalytic domain"/>
    <property type="match status" value="1"/>
</dbReference>
<comment type="caution">
    <text evidence="1">The sequence shown here is derived from an EMBL/GenBank/DDBJ whole genome shotgun (WGS) entry which is preliminary data.</text>
</comment>
<protein>
    <recommendedName>
        <fullName evidence="3">Peptidase MA family protein</fullName>
    </recommendedName>
</protein>